<dbReference type="Proteomes" id="UP000504611">
    <property type="component" value="Unplaced"/>
</dbReference>
<dbReference type="GO" id="GO:0006637">
    <property type="term" value="P:acyl-CoA metabolic process"/>
    <property type="evidence" value="ECO:0007669"/>
    <property type="project" value="InterPro"/>
</dbReference>
<protein>
    <submittedName>
        <fullName evidence="6">Acyl-coenzyme A thioesterase 1-like</fullName>
    </submittedName>
</protein>
<dbReference type="Pfam" id="PF04775">
    <property type="entry name" value="Bile_Hydr_Trans"/>
    <property type="match status" value="1"/>
</dbReference>
<evidence type="ECO:0000256" key="2">
    <source>
        <dbReference type="PIRSR" id="PIRSR016521-1"/>
    </source>
</evidence>
<keyword evidence="5" id="KW-1185">Reference proteome</keyword>
<sequence>MSHTGPPVVSVHPSRAMVDEAFKVQVENLPPGFPVTLHSLHQSEDKDYWEAFGHYVSDHRGTVSVADDLSCGGTYTGKEAMGLLWSMRPVPGSREGLRLRKLNVCIPQLVNISVYSGHVGVGFREQDPLASVLTERWYMAPGVRRIDIKEKGVRGTLFIPHGPGPFPGLLDMWGGGGGLLEYRSALLASHGYASMALEYFNPAEVNTAELELNYFETAFNIVRDHPQVMSDRVGLFGLSLGSIVSISLAALSSVVKPRCCVCISGNHTRARGGTIGGVFNEFFKNVHKVRMDENNYEIWRGMGLPIPDDISQKVDVGKINCPILLVNGDDDQNWPTVESAEDMAQMMRAAGNEHLLTRLEYPDAGHLIEPPYSPHFRATKFIKGGQKVILLWGGTTKPHSDAQEDSWKKILAFLQQNMYSSSGPRAKL</sequence>
<feature type="active site" description="Charge relay system" evidence="2">
    <location>
        <position position="239"/>
    </location>
</feature>
<dbReference type="PIRSF" id="PIRSF016521">
    <property type="entry name" value="Acyl-CoA_hydro"/>
    <property type="match status" value="1"/>
</dbReference>
<dbReference type="GO" id="GO:0047617">
    <property type="term" value="F:fatty acyl-CoA hydrolase activity"/>
    <property type="evidence" value="ECO:0007669"/>
    <property type="project" value="TreeGrafter"/>
</dbReference>
<evidence type="ECO:0000259" key="4">
    <source>
        <dbReference type="Pfam" id="PF08840"/>
    </source>
</evidence>
<dbReference type="GeneID" id="104946466"/>
<dbReference type="OrthoDB" id="6347013at2759"/>
<reference evidence="6" key="1">
    <citation type="submission" date="2025-08" db="UniProtKB">
        <authorList>
            <consortium name="RefSeq"/>
        </authorList>
    </citation>
    <scope>IDENTIFICATION</scope>
    <source>
        <tissue evidence="6">Muscle</tissue>
    </source>
</reference>
<dbReference type="SUPFAM" id="SSF53474">
    <property type="entry name" value="alpha/beta-Hydrolases"/>
    <property type="match status" value="1"/>
</dbReference>
<comment type="similarity">
    <text evidence="1">Belongs to the C/M/P thioester hydrolase family.</text>
</comment>
<feature type="domain" description="BAAT/Acyl-CoA thioester hydrolase C-terminal" evidence="4">
    <location>
        <begin position="211"/>
        <end position="419"/>
    </location>
</feature>
<dbReference type="RefSeq" id="XP_010770606.1">
    <property type="nucleotide sequence ID" value="XM_010772304.1"/>
</dbReference>
<dbReference type="InterPro" id="IPR006862">
    <property type="entry name" value="Thio_Ohase/aa_AcTrfase"/>
</dbReference>
<proteinExistence type="inferred from homology"/>
<dbReference type="FunFam" id="3.40.50.1820:FF:000024">
    <property type="entry name" value="acyl-coenzyme A thioesterase 4"/>
    <property type="match status" value="1"/>
</dbReference>
<dbReference type="PANTHER" id="PTHR10824:SF36">
    <property type="entry name" value="ACYL-COA THIOESTERASE 17-RELATED"/>
    <property type="match status" value="1"/>
</dbReference>
<evidence type="ECO:0000313" key="6">
    <source>
        <dbReference type="RefSeq" id="XP_010770606.1"/>
    </source>
</evidence>
<dbReference type="InterPro" id="IPR042490">
    <property type="entry name" value="Thio_Ohase/BAAT_N"/>
</dbReference>
<name>A0A6I9N8B3_9TELE</name>
<dbReference type="AlphaFoldDB" id="A0A6I9N8B3"/>
<evidence type="ECO:0000259" key="3">
    <source>
        <dbReference type="Pfam" id="PF04775"/>
    </source>
</evidence>
<dbReference type="PANTHER" id="PTHR10824">
    <property type="entry name" value="ACYL-COENZYME A THIOESTERASE-RELATED"/>
    <property type="match status" value="1"/>
</dbReference>
<accession>A0A6I9N8B3</accession>
<evidence type="ECO:0000256" key="1">
    <source>
        <dbReference type="ARBA" id="ARBA00006538"/>
    </source>
</evidence>
<feature type="active site" description="Charge relay system" evidence="2">
    <location>
        <position position="366"/>
    </location>
</feature>
<dbReference type="Pfam" id="PF08840">
    <property type="entry name" value="BAAT_C"/>
    <property type="match status" value="1"/>
</dbReference>
<dbReference type="KEGG" id="ncc:104946466"/>
<dbReference type="Gene3D" id="2.60.40.2240">
    <property type="entry name" value="Acyl-CoA thioester hydrolase/BAAT N-terminal domain"/>
    <property type="match status" value="1"/>
</dbReference>
<gene>
    <name evidence="6" type="primary">LOC104946466</name>
</gene>
<feature type="active site" description="Charge relay system" evidence="2">
    <location>
        <position position="331"/>
    </location>
</feature>
<dbReference type="InterPro" id="IPR016662">
    <property type="entry name" value="Acyl-CoA_thioEstase_long-chain"/>
</dbReference>
<evidence type="ECO:0000313" key="5">
    <source>
        <dbReference type="Proteomes" id="UP000504611"/>
    </source>
</evidence>
<dbReference type="Gene3D" id="3.40.50.1820">
    <property type="entry name" value="alpha/beta hydrolase"/>
    <property type="match status" value="1"/>
</dbReference>
<feature type="domain" description="Acyl-CoA thioester hydrolase/bile acid-CoA amino acid N-acetyltransferase" evidence="3">
    <location>
        <begin position="19"/>
        <end position="150"/>
    </location>
</feature>
<dbReference type="GO" id="GO:0006631">
    <property type="term" value="P:fatty acid metabolic process"/>
    <property type="evidence" value="ECO:0007669"/>
    <property type="project" value="TreeGrafter"/>
</dbReference>
<organism evidence="5 6">
    <name type="scientific">Notothenia coriiceps</name>
    <name type="common">black rockcod</name>
    <dbReference type="NCBI Taxonomy" id="8208"/>
    <lineage>
        <taxon>Eukaryota</taxon>
        <taxon>Metazoa</taxon>
        <taxon>Chordata</taxon>
        <taxon>Craniata</taxon>
        <taxon>Vertebrata</taxon>
        <taxon>Euteleostomi</taxon>
        <taxon>Actinopterygii</taxon>
        <taxon>Neopterygii</taxon>
        <taxon>Teleostei</taxon>
        <taxon>Neoteleostei</taxon>
        <taxon>Acanthomorphata</taxon>
        <taxon>Eupercaria</taxon>
        <taxon>Perciformes</taxon>
        <taxon>Notothenioidei</taxon>
        <taxon>Nototheniidae</taxon>
        <taxon>Notothenia</taxon>
    </lineage>
</organism>
<dbReference type="FunFam" id="2.60.40.2240:FF:000002">
    <property type="entry name" value="Acyl-CoA thioesterase 18"/>
    <property type="match status" value="1"/>
</dbReference>
<dbReference type="InterPro" id="IPR029058">
    <property type="entry name" value="AB_hydrolase_fold"/>
</dbReference>
<dbReference type="InterPro" id="IPR014940">
    <property type="entry name" value="BAAT_C"/>
</dbReference>